<dbReference type="Pfam" id="PF02771">
    <property type="entry name" value="Acyl-CoA_dh_N"/>
    <property type="match status" value="1"/>
</dbReference>
<organism evidence="10 11">
    <name type="scientific">SAR86 cluster bacterium</name>
    <dbReference type="NCBI Taxonomy" id="2030880"/>
    <lineage>
        <taxon>Bacteria</taxon>
        <taxon>Pseudomonadati</taxon>
        <taxon>Pseudomonadota</taxon>
        <taxon>Gammaproteobacteria</taxon>
        <taxon>SAR86 cluster</taxon>
    </lineage>
</organism>
<dbReference type="Pfam" id="PF00441">
    <property type="entry name" value="Acyl-CoA_dh_1"/>
    <property type="match status" value="1"/>
</dbReference>
<protein>
    <submittedName>
        <fullName evidence="10">Acyl-CoA dehydrogenase</fullName>
    </submittedName>
</protein>
<feature type="domain" description="Acyl-CoA dehydrogenase/oxidase N-terminal" evidence="9">
    <location>
        <begin position="5"/>
        <end position="125"/>
    </location>
</feature>
<evidence type="ECO:0000256" key="6">
    <source>
        <dbReference type="RuleBase" id="RU362125"/>
    </source>
</evidence>
<feature type="domain" description="Acyl-CoA dehydrogenase/oxidase C-terminal" evidence="7">
    <location>
        <begin position="235"/>
        <end position="392"/>
    </location>
</feature>
<dbReference type="Gene3D" id="2.40.110.10">
    <property type="entry name" value="Butyryl-CoA Dehydrogenase, subunit A, domain 2"/>
    <property type="match status" value="1"/>
</dbReference>
<dbReference type="Gene3D" id="1.20.140.10">
    <property type="entry name" value="Butyryl-CoA Dehydrogenase, subunit A, domain 3"/>
    <property type="match status" value="1"/>
</dbReference>
<evidence type="ECO:0000259" key="9">
    <source>
        <dbReference type="Pfam" id="PF02771"/>
    </source>
</evidence>
<dbReference type="InterPro" id="IPR036250">
    <property type="entry name" value="AcylCo_DH-like_C"/>
</dbReference>
<keyword evidence="3 6" id="KW-0285">Flavoprotein</keyword>
<comment type="similarity">
    <text evidence="2 6">Belongs to the acyl-CoA dehydrogenase family.</text>
</comment>
<comment type="caution">
    <text evidence="10">The sequence shown here is derived from an EMBL/GenBank/DDBJ whole genome shotgun (WGS) entry which is preliminary data.</text>
</comment>
<gene>
    <name evidence="10" type="ORF">DBW96_00180</name>
</gene>
<dbReference type="GO" id="GO:0016627">
    <property type="term" value="F:oxidoreductase activity, acting on the CH-CH group of donors"/>
    <property type="evidence" value="ECO:0007669"/>
    <property type="project" value="InterPro"/>
</dbReference>
<evidence type="ECO:0000256" key="4">
    <source>
        <dbReference type="ARBA" id="ARBA00022827"/>
    </source>
</evidence>
<evidence type="ECO:0000259" key="7">
    <source>
        <dbReference type="Pfam" id="PF00441"/>
    </source>
</evidence>
<dbReference type="InterPro" id="IPR052161">
    <property type="entry name" value="Mycobact_Acyl-CoA_DH"/>
</dbReference>
<dbReference type="Pfam" id="PF02770">
    <property type="entry name" value="Acyl-CoA_dh_M"/>
    <property type="match status" value="1"/>
</dbReference>
<dbReference type="GO" id="GO:0005886">
    <property type="term" value="C:plasma membrane"/>
    <property type="evidence" value="ECO:0007669"/>
    <property type="project" value="TreeGrafter"/>
</dbReference>
<dbReference type="PANTHER" id="PTHR43292">
    <property type="entry name" value="ACYL-COA DEHYDROGENASE"/>
    <property type="match status" value="1"/>
</dbReference>
<dbReference type="InterPro" id="IPR009100">
    <property type="entry name" value="AcylCoA_DH/oxidase_NM_dom_sf"/>
</dbReference>
<keyword evidence="5 6" id="KW-0560">Oxidoreductase</keyword>
<evidence type="ECO:0000313" key="11">
    <source>
        <dbReference type="Proteomes" id="UP000253307"/>
    </source>
</evidence>
<dbReference type="InterPro" id="IPR013786">
    <property type="entry name" value="AcylCoA_DH/ox_N"/>
</dbReference>
<keyword evidence="4 6" id="KW-0274">FAD</keyword>
<dbReference type="EMBL" id="QOPE01000001">
    <property type="protein sequence ID" value="RCL42857.1"/>
    <property type="molecule type" value="Genomic_DNA"/>
</dbReference>
<dbReference type="FunFam" id="2.40.110.10:FF:000011">
    <property type="entry name" value="Acyl-CoA dehydrogenase FadE34"/>
    <property type="match status" value="1"/>
</dbReference>
<dbReference type="InterPro" id="IPR046373">
    <property type="entry name" value="Acyl-CoA_Oxase/DH_mid-dom_sf"/>
</dbReference>
<evidence type="ECO:0000256" key="3">
    <source>
        <dbReference type="ARBA" id="ARBA00022630"/>
    </source>
</evidence>
<dbReference type="Gene3D" id="1.10.540.10">
    <property type="entry name" value="Acyl-CoA dehydrogenase/oxidase, N-terminal domain"/>
    <property type="match status" value="1"/>
</dbReference>
<dbReference type="SUPFAM" id="SSF56645">
    <property type="entry name" value="Acyl-CoA dehydrogenase NM domain-like"/>
    <property type="match status" value="1"/>
</dbReference>
<reference evidence="10 11" key="1">
    <citation type="journal article" date="2018" name="Microbiome">
        <title>Fine metagenomic profile of the Mediterranean stratified and mixed water columns revealed by assembly and recruitment.</title>
        <authorList>
            <person name="Haro-Moreno J.M."/>
            <person name="Lopez-Perez M."/>
            <person name="De La Torre J.R."/>
            <person name="Picazo A."/>
            <person name="Camacho A."/>
            <person name="Rodriguez-Valera F."/>
        </authorList>
    </citation>
    <scope>NUCLEOTIDE SEQUENCE [LARGE SCALE GENOMIC DNA]</scope>
    <source>
        <strain evidence="10">MED-G82</strain>
    </source>
</reference>
<name>A0A368C147_9GAMM</name>
<comment type="cofactor">
    <cofactor evidence="1 6">
        <name>FAD</name>
        <dbReference type="ChEBI" id="CHEBI:57692"/>
    </cofactor>
</comment>
<evidence type="ECO:0000256" key="1">
    <source>
        <dbReference type="ARBA" id="ARBA00001974"/>
    </source>
</evidence>
<feature type="domain" description="Acyl-CoA oxidase/dehydrogenase middle" evidence="8">
    <location>
        <begin position="129"/>
        <end position="223"/>
    </location>
</feature>
<proteinExistence type="inferred from homology"/>
<evidence type="ECO:0000313" key="10">
    <source>
        <dbReference type="EMBL" id="RCL42857.1"/>
    </source>
</evidence>
<dbReference type="Proteomes" id="UP000253307">
    <property type="component" value="Unassembled WGS sequence"/>
</dbReference>
<sequence length="396" mass="43699">MSNLENFRAEVSEWLEENCPPSMRTPMVEDEVVWGGRNAIYKNPESKIWLDKMGGKGWTAPALPKEYGGGGLNSDEIKILNSELFKIGARPALNSFGIWMLAPVIIEYGNEAQKMEHIPKILKGEIRWCQGYSEPGSGSDLASLSTKAEDMGDHYLVNGQKVWTSYADQADWIFALVRTGPKEPKHSGISFLLIDMADPGVTTKPITLISGKSPFCETFFDNVKVPKENLIGKENQGWTIAKKLLQHERNFISNFGLAAGGGDGSKTKGVVGLAKTYLGEENGKIADLDFRSRVTEHKMKEHSFGLTLQRAGDEGGKASAASSIFKYYGTEHNKNRYELMIEAMGNKGFIWDGDEAESKEKAITRAWLRTKANSIEGGTSEVQLNVIAKRVLDLPA</sequence>
<evidence type="ECO:0000256" key="5">
    <source>
        <dbReference type="ARBA" id="ARBA00023002"/>
    </source>
</evidence>
<dbReference type="InterPro" id="IPR037069">
    <property type="entry name" value="AcylCoA_DH/ox_N_sf"/>
</dbReference>
<dbReference type="SUPFAM" id="SSF47203">
    <property type="entry name" value="Acyl-CoA dehydrogenase C-terminal domain-like"/>
    <property type="match status" value="1"/>
</dbReference>
<dbReference type="AlphaFoldDB" id="A0A368C147"/>
<evidence type="ECO:0000259" key="8">
    <source>
        <dbReference type="Pfam" id="PF02770"/>
    </source>
</evidence>
<dbReference type="GO" id="GO:0050660">
    <property type="term" value="F:flavin adenine dinucleotide binding"/>
    <property type="evidence" value="ECO:0007669"/>
    <property type="project" value="InterPro"/>
</dbReference>
<evidence type="ECO:0000256" key="2">
    <source>
        <dbReference type="ARBA" id="ARBA00009347"/>
    </source>
</evidence>
<dbReference type="InterPro" id="IPR006091">
    <property type="entry name" value="Acyl-CoA_Oxase/DH_mid-dom"/>
</dbReference>
<dbReference type="InterPro" id="IPR009075">
    <property type="entry name" value="AcylCo_DH/oxidase_C"/>
</dbReference>
<dbReference type="PANTHER" id="PTHR43292:SF3">
    <property type="entry name" value="ACYL-COA DEHYDROGENASE FADE29"/>
    <property type="match status" value="1"/>
</dbReference>
<accession>A0A368C147</accession>